<dbReference type="Pfam" id="PF04055">
    <property type="entry name" value="Radical_SAM"/>
    <property type="match status" value="1"/>
</dbReference>
<feature type="binding site" evidence="15">
    <location>
        <position position="209"/>
    </location>
    <ligand>
        <name>S-adenosyl-L-methionine</name>
        <dbReference type="ChEBI" id="CHEBI:59789"/>
        <label>2</label>
    </ligand>
</feature>
<evidence type="ECO:0000256" key="2">
    <source>
        <dbReference type="ARBA" id="ARBA00004785"/>
    </source>
</evidence>
<evidence type="ECO:0000256" key="15">
    <source>
        <dbReference type="PIRSR" id="PIRSR000167-1"/>
    </source>
</evidence>
<feature type="binding site" evidence="16">
    <location>
        <position position="66"/>
    </location>
    <ligand>
        <name>[4Fe-4S] cluster</name>
        <dbReference type="ChEBI" id="CHEBI:49883"/>
        <note>4Fe-4S-S-AdoMet</note>
    </ligand>
</feature>
<dbReference type="Proteomes" id="UP000595362">
    <property type="component" value="Chromosome"/>
</dbReference>
<evidence type="ECO:0000313" key="19">
    <source>
        <dbReference type="Proteomes" id="UP000595362"/>
    </source>
</evidence>
<dbReference type="GO" id="GO:0051989">
    <property type="term" value="F:coproporphyrinogen dehydrogenase activity"/>
    <property type="evidence" value="ECO:0007669"/>
    <property type="project" value="UniProtKB-EC"/>
</dbReference>
<keyword evidence="8 14" id="KW-0479">Metal-binding</keyword>
<evidence type="ECO:0000256" key="8">
    <source>
        <dbReference type="ARBA" id="ARBA00022723"/>
    </source>
</evidence>
<dbReference type="InterPro" id="IPR007197">
    <property type="entry name" value="rSAM"/>
</dbReference>
<dbReference type="PIRSF" id="PIRSF000167">
    <property type="entry name" value="HemN"/>
    <property type="match status" value="1"/>
</dbReference>
<evidence type="ECO:0000256" key="16">
    <source>
        <dbReference type="PIRSR" id="PIRSR000167-2"/>
    </source>
</evidence>
<dbReference type="InterPro" id="IPR004558">
    <property type="entry name" value="Coprogen_oxidase_HemN"/>
</dbReference>
<protein>
    <recommendedName>
        <fullName evidence="14">Coproporphyrinogen-III oxidase</fullName>
        <ecNumber evidence="14">1.3.98.3</ecNumber>
    </recommendedName>
</protein>
<dbReference type="GO" id="GO:0006782">
    <property type="term" value="P:protoporphyrinogen IX biosynthetic process"/>
    <property type="evidence" value="ECO:0007669"/>
    <property type="project" value="UniProtKB-UniPathway"/>
</dbReference>
<evidence type="ECO:0000256" key="1">
    <source>
        <dbReference type="ARBA" id="ARBA00004496"/>
    </source>
</evidence>
<dbReference type="InterPro" id="IPR034505">
    <property type="entry name" value="Coproporphyrinogen-III_oxidase"/>
</dbReference>
<feature type="binding site" evidence="16">
    <location>
        <position position="59"/>
    </location>
    <ligand>
        <name>[4Fe-4S] cluster</name>
        <dbReference type="ChEBI" id="CHEBI:49883"/>
        <note>4Fe-4S-S-AdoMet</note>
    </ligand>
</feature>
<keyword evidence="6 14" id="KW-0963">Cytoplasm</keyword>
<feature type="domain" description="Radical SAM core" evidence="17">
    <location>
        <begin position="44"/>
        <end position="288"/>
    </location>
</feature>
<dbReference type="Gene3D" id="3.30.750.200">
    <property type="match status" value="1"/>
</dbReference>
<dbReference type="GO" id="GO:0005737">
    <property type="term" value="C:cytoplasm"/>
    <property type="evidence" value="ECO:0007669"/>
    <property type="project" value="UniProtKB-SubCell"/>
</dbReference>
<dbReference type="GO" id="GO:0046872">
    <property type="term" value="F:metal ion binding"/>
    <property type="evidence" value="ECO:0007669"/>
    <property type="project" value="UniProtKB-KW"/>
</dbReference>
<dbReference type="PANTHER" id="PTHR13932:SF6">
    <property type="entry name" value="OXYGEN-INDEPENDENT COPROPORPHYRINOGEN III OXIDASE"/>
    <property type="match status" value="1"/>
</dbReference>
<accession>A0A7T5R1F9</accession>
<reference evidence="18 19" key="1">
    <citation type="submission" date="2020-07" db="EMBL/GenBank/DDBJ databases">
        <title>Huge and variable diversity of episymbiotic CPR bacteria and DPANN archaea in groundwater ecosystems.</title>
        <authorList>
            <person name="He C.Y."/>
            <person name="Keren R."/>
            <person name="Whittaker M."/>
            <person name="Farag I.F."/>
            <person name="Doudna J."/>
            <person name="Cate J.H.D."/>
            <person name="Banfield J.F."/>
        </authorList>
    </citation>
    <scope>NUCLEOTIDE SEQUENCE [LARGE SCALE GENOMIC DNA]</scope>
    <source>
        <strain evidence="18">NC_groundwater_70_Ag_B-0.1um_54_66</strain>
    </source>
</reference>
<dbReference type="EMBL" id="CP066681">
    <property type="protein sequence ID" value="QQG35782.1"/>
    <property type="molecule type" value="Genomic_DNA"/>
</dbReference>
<dbReference type="AlphaFoldDB" id="A0A7T5R1F9"/>
<comment type="subcellular location">
    <subcellularLocation>
        <location evidence="1 14">Cytoplasm</location>
    </subcellularLocation>
</comment>
<comment type="cofactor">
    <cofactor evidence="14 16">
        <name>[4Fe-4S] cluster</name>
        <dbReference type="ChEBI" id="CHEBI:49883"/>
    </cofactor>
    <text evidence="14 16">Binds 1 [4Fe-4S] cluster. The cluster is coordinated with 3 cysteines and an exchangeable S-adenosyl-L-methionine.</text>
</comment>
<dbReference type="SFLD" id="SFLDS00029">
    <property type="entry name" value="Radical_SAM"/>
    <property type="match status" value="1"/>
</dbReference>
<dbReference type="EC" id="1.3.98.3" evidence="14"/>
<evidence type="ECO:0000256" key="6">
    <source>
        <dbReference type="ARBA" id="ARBA00022490"/>
    </source>
</evidence>
<comment type="subunit">
    <text evidence="4">Monomer.</text>
</comment>
<dbReference type="SFLD" id="SFLDG01065">
    <property type="entry name" value="anaerobic_coproporphyrinogen-I"/>
    <property type="match status" value="1"/>
</dbReference>
<evidence type="ECO:0000256" key="7">
    <source>
        <dbReference type="ARBA" id="ARBA00022691"/>
    </source>
</evidence>
<feature type="binding site" evidence="15">
    <location>
        <position position="145"/>
    </location>
    <ligand>
        <name>S-adenosyl-L-methionine</name>
        <dbReference type="ChEBI" id="CHEBI:59789"/>
        <label>1</label>
    </ligand>
</feature>
<keyword evidence="7 14" id="KW-0949">S-adenosyl-L-methionine</keyword>
<feature type="binding site" evidence="15">
    <location>
        <position position="184"/>
    </location>
    <ligand>
        <name>S-adenosyl-L-methionine</name>
        <dbReference type="ChEBI" id="CHEBI:59789"/>
        <label>2</label>
    </ligand>
</feature>
<feature type="binding site" evidence="15">
    <location>
        <position position="53"/>
    </location>
    <ligand>
        <name>S-adenosyl-L-methionine</name>
        <dbReference type="ChEBI" id="CHEBI:59789"/>
        <label>1</label>
    </ligand>
</feature>
<dbReference type="GO" id="GO:0004109">
    <property type="term" value="F:coproporphyrinogen oxidase activity"/>
    <property type="evidence" value="ECO:0007669"/>
    <property type="project" value="InterPro"/>
</dbReference>
<dbReference type="Gene3D" id="1.10.10.920">
    <property type="match status" value="1"/>
</dbReference>
<dbReference type="CDD" id="cd01335">
    <property type="entry name" value="Radical_SAM"/>
    <property type="match status" value="1"/>
</dbReference>
<evidence type="ECO:0000313" key="18">
    <source>
        <dbReference type="EMBL" id="QQG35782.1"/>
    </source>
</evidence>
<name>A0A7T5R1F9_9BACT</name>
<evidence type="ECO:0000256" key="3">
    <source>
        <dbReference type="ARBA" id="ARBA00005493"/>
    </source>
</evidence>
<dbReference type="SMART" id="SM00729">
    <property type="entry name" value="Elp3"/>
    <property type="match status" value="1"/>
</dbReference>
<comment type="catalytic activity">
    <reaction evidence="13 14">
        <text>coproporphyrinogen III + 2 S-adenosyl-L-methionine = protoporphyrinogen IX + 2 5'-deoxyadenosine + 2 L-methionine + 2 CO2</text>
        <dbReference type="Rhea" id="RHEA:15425"/>
        <dbReference type="ChEBI" id="CHEBI:16526"/>
        <dbReference type="ChEBI" id="CHEBI:17319"/>
        <dbReference type="ChEBI" id="CHEBI:57307"/>
        <dbReference type="ChEBI" id="CHEBI:57309"/>
        <dbReference type="ChEBI" id="CHEBI:57844"/>
        <dbReference type="ChEBI" id="CHEBI:59789"/>
        <dbReference type="EC" id="1.3.98.3"/>
    </reaction>
</comment>
<feature type="binding site" evidence="15">
    <location>
        <position position="172"/>
    </location>
    <ligand>
        <name>S-adenosyl-L-methionine</name>
        <dbReference type="ChEBI" id="CHEBI:59789"/>
        <label>2</label>
    </ligand>
</feature>
<dbReference type="PANTHER" id="PTHR13932">
    <property type="entry name" value="COPROPORPHYRINIGEN III OXIDASE"/>
    <property type="match status" value="1"/>
</dbReference>
<dbReference type="InterPro" id="IPR006638">
    <property type="entry name" value="Elp3/MiaA/NifB-like_rSAM"/>
</dbReference>
<feature type="binding site" evidence="15">
    <location>
        <position position="329"/>
    </location>
    <ligand>
        <name>S-adenosyl-L-methionine</name>
        <dbReference type="ChEBI" id="CHEBI:59789"/>
        <label>1</label>
    </ligand>
</feature>
<feature type="binding site" evidence="15">
    <location>
        <begin position="65"/>
        <end position="67"/>
    </location>
    <ligand>
        <name>S-adenosyl-L-methionine</name>
        <dbReference type="ChEBI" id="CHEBI:59789"/>
        <label>2</label>
    </ligand>
</feature>
<keyword evidence="9 14" id="KW-0560">Oxidoreductase</keyword>
<evidence type="ECO:0000256" key="13">
    <source>
        <dbReference type="ARBA" id="ARBA00048321"/>
    </source>
</evidence>
<feature type="binding site" evidence="15">
    <location>
        <position position="243"/>
    </location>
    <ligand>
        <name>S-adenosyl-L-methionine</name>
        <dbReference type="ChEBI" id="CHEBI:59789"/>
        <label>2</label>
    </ligand>
</feature>
<evidence type="ECO:0000256" key="10">
    <source>
        <dbReference type="ARBA" id="ARBA00023004"/>
    </source>
</evidence>
<keyword evidence="5 14" id="KW-0004">4Fe-4S</keyword>
<evidence type="ECO:0000256" key="12">
    <source>
        <dbReference type="ARBA" id="ARBA00023244"/>
    </source>
</evidence>
<comment type="pathway">
    <text evidence="2 14">Porphyrin-containing compound metabolism; protoporphyrin-IX biosynthesis; protoporphyrinogen-IX from coproporphyrinogen-III (AdoMet route): step 1/1.</text>
</comment>
<keyword evidence="10 14" id="KW-0408">Iron</keyword>
<organism evidence="18 19">
    <name type="scientific">Micavibrio aeruginosavorus</name>
    <dbReference type="NCBI Taxonomy" id="349221"/>
    <lineage>
        <taxon>Bacteria</taxon>
        <taxon>Pseudomonadati</taxon>
        <taxon>Bdellovibrionota</taxon>
        <taxon>Bdellovibrionia</taxon>
        <taxon>Bdellovibrionales</taxon>
        <taxon>Pseudobdellovibrionaceae</taxon>
        <taxon>Micavibrio</taxon>
    </lineage>
</organism>
<feature type="binding site" evidence="15">
    <location>
        <position position="111"/>
    </location>
    <ligand>
        <name>S-adenosyl-L-methionine</name>
        <dbReference type="ChEBI" id="CHEBI:59789"/>
        <label>1</label>
    </ligand>
</feature>
<gene>
    <name evidence="18" type="primary">hemN</name>
    <name evidence="18" type="ORF">HYS17_09780</name>
</gene>
<dbReference type="GO" id="GO:0051539">
    <property type="term" value="F:4 iron, 4 sulfur cluster binding"/>
    <property type="evidence" value="ECO:0007669"/>
    <property type="project" value="UniProtKB-KW"/>
</dbReference>
<evidence type="ECO:0000256" key="9">
    <source>
        <dbReference type="ARBA" id="ARBA00023002"/>
    </source>
</evidence>
<evidence type="ECO:0000256" key="11">
    <source>
        <dbReference type="ARBA" id="ARBA00023014"/>
    </source>
</evidence>
<evidence type="ECO:0000256" key="5">
    <source>
        <dbReference type="ARBA" id="ARBA00022485"/>
    </source>
</evidence>
<evidence type="ECO:0000256" key="4">
    <source>
        <dbReference type="ARBA" id="ARBA00011245"/>
    </source>
</evidence>
<dbReference type="SUPFAM" id="SSF102114">
    <property type="entry name" value="Radical SAM enzymes"/>
    <property type="match status" value="1"/>
</dbReference>
<evidence type="ECO:0000256" key="14">
    <source>
        <dbReference type="PIRNR" id="PIRNR000167"/>
    </source>
</evidence>
<dbReference type="InterPro" id="IPR058240">
    <property type="entry name" value="rSAM_sf"/>
</dbReference>
<dbReference type="NCBIfam" id="TIGR00538">
    <property type="entry name" value="hemN"/>
    <property type="match status" value="1"/>
</dbReference>
<evidence type="ECO:0000259" key="17">
    <source>
        <dbReference type="PROSITE" id="PS51918"/>
    </source>
</evidence>
<dbReference type="PROSITE" id="PS51918">
    <property type="entry name" value="RADICAL_SAM"/>
    <property type="match status" value="1"/>
</dbReference>
<comment type="similarity">
    <text evidence="3 14">Belongs to the anaerobic coproporphyrinogen-III oxidase family.</text>
</comment>
<feature type="binding site" evidence="16">
    <location>
        <position position="63"/>
    </location>
    <ligand>
        <name>[4Fe-4S] cluster</name>
        <dbReference type="ChEBI" id="CHEBI:49883"/>
        <note>4Fe-4S-S-AdoMet</note>
    </ligand>
</feature>
<dbReference type="UniPathway" id="UPA00251">
    <property type="reaction ID" value="UER00323"/>
</dbReference>
<keyword evidence="12 14" id="KW-0627">Porphyrin biosynthesis</keyword>
<proteinExistence type="inferred from homology"/>
<sequence>MNNNIKESILKHDRMVPRYTSYPTAPHFKSGATQDWYRKELEKIPARSPISLYVHVPFCSQLCWFCGCHTRVTSRYSAVGDYTDWLLQELSMLVPILAPKRLEVRYLHFGGGSPTMLRPSDFRRIVSRLRKIGDFTRDDLGVSVEIDPRAASADKLSAYQKCGVNRASLGVQDFNQQVMNAVNRSQDYDTCKRATDMCRAHGINNVNIDLMYGLPYQTRDSIRKTAEQALTLEPQRISLFGYAHVPWMKKHMRLIQEDALPSVEDRLDLFEDAAEVFENAGYVPIGIDHFCKESDNLVTALRSNCLSRNFQGYTDDNCPYLLAVGASGISRLGDVYVQNYVHLPPYRDRVLSGQFPFDKYCEMTESDKIRARVIEKMMCNLSVNPLGEAAGMGIPDHDFSGVYESIMPLVRDGLAQISSDGTVHALARQSARLICASFDQYLPHSSEARHVTSS</sequence>
<keyword evidence="11 14" id="KW-0411">Iron-sulfur</keyword>